<evidence type="ECO:0000256" key="1">
    <source>
        <dbReference type="SAM" id="Phobius"/>
    </source>
</evidence>
<protein>
    <recommendedName>
        <fullName evidence="4">Cobalt transporter subunit (CbtB)</fullName>
    </recommendedName>
</protein>
<dbReference type="Proteomes" id="UP000544110">
    <property type="component" value="Unassembled WGS sequence"/>
</dbReference>
<comment type="caution">
    <text evidence="2">The sequence shown here is derived from an EMBL/GenBank/DDBJ whole genome shotgun (WGS) entry which is preliminary data.</text>
</comment>
<dbReference type="InterPro" id="IPR012667">
    <property type="entry name" value="CbtB_put"/>
</dbReference>
<name>A0A7Y9RQM9_9ACTN</name>
<organism evidence="2 3">
    <name type="scientific">Nocardioides perillae</name>
    <dbReference type="NCBI Taxonomy" id="1119534"/>
    <lineage>
        <taxon>Bacteria</taxon>
        <taxon>Bacillati</taxon>
        <taxon>Actinomycetota</taxon>
        <taxon>Actinomycetes</taxon>
        <taxon>Propionibacteriales</taxon>
        <taxon>Nocardioidaceae</taxon>
        <taxon>Nocardioides</taxon>
    </lineage>
</organism>
<feature type="transmembrane region" description="Helical" evidence="1">
    <location>
        <begin position="24"/>
        <end position="42"/>
    </location>
</feature>
<evidence type="ECO:0000313" key="2">
    <source>
        <dbReference type="EMBL" id="NYG54520.1"/>
    </source>
</evidence>
<accession>A0A7Y9RQM9</accession>
<keyword evidence="1" id="KW-1133">Transmembrane helix</keyword>
<evidence type="ECO:0008006" key="4">
    <source>
        <dbReference type="Google" id="ProtNLM"/>
    </source>
</evidence>
<proteinExistence type="predicted"/>
<dbReference type="AlphaFoldDB" id="A0A7Y9RQM9"/>
<dbReference type="EMBL" id="JACCAC010000001">
    <property type="protein sequence ID" value="NYG54520.1"/>
    <property type="molecule type" value="Genomic_DNA"/>
</dbReference>
<sequence length="73" mass="7578">MSQATPALSAPALPAVPTISFAQLGPWLLFAGLLAQLVVFFVSTAQGAVAFPGGTVLHELVHDGRHLLGYPCH</sequence>
<dbReference type="Pfam" id="PF09489">
    <property type="entry name" value="CbtB"/>
    <property type="match status" value="1"/>
</dbReference>
<reference evidence="2 3" key="1">
    <citation type="submission" date="2020-07" db="EMBL/GenBank/DDBJ databases">
        <title>Sequencing the genomes of 1000 actinobacteria strains.</title>
        <authorList>
            <person name="Klenk H.-P."/>
        </authorList>
    </citation>
    <scope>NUCLEOTIDE SEQUENCE [LARGE SCALE GENOMIC DNA]</scope>
    <source>
        <strain evidence="2 3">DSM 24552</strain>
    </source>
</reference>
<keyword evidence="1" id="KW-0812">Transmembrane</keyword>
<keyword evidence="3" id="KW-1185">Reference proteome</keyword>
<evidence type="ECO:0000313" key="3">
    <source>
        <dbReference type="Proteomes" id="UP000544110"/>
    </source>
</evidence>
<keyword evidence="1" id="KW-0472">Membrane</keyword>
<gene>
    <name evidence="2" type="ORF">BJ989_000824</name>
</gene>
<dbReference type="RefSeq" id="WP_179517128.1">
    <property type="nucleotide sequence ID" value="NZ_JACCAC010000001.1"/>
</dbReference>